<evidence type="ECO:0000313" key="2">
    <source>
        <dbReference type="Proteomes" id="UP000054538"/>
    </source>
</evidence>
<dbReference type="Proteomes" id="UP000054538">
    <property type="component" value="Unassembled WGS sequence"/>
</dbReference>
<reference evidence="1 2" key="1">
    <citation type="submission" date="2014-04" db="EMBL/GenBank/DDBJ databases">
        <authorList>
            <consortium name="DOE Joint Genome Institute"/>
            <person name="Kuo A."/>
            <person name="Kohler A."/>
            <person name="Jargeat P."/>
            <person name="Nagy L.G."/>
            <person name="Floudas D."/>
            <person name="Copeland A."/>
            <person name="Barry K.W."/>
            <person name="Cichocki N."/>
            <person name="Veneault-Fourrey C."/>
            <person name="LaButti K."/>
            <person name="Lindquist E.A."/>
            <person name="Lipzen A."/>
            <person name="Lundell T."/>
            <person name="Morin E."/>
            <person name="Murat C."/>
            <person name="Sun H."/>
            <person name="Tunlid A."/>
            <person name="Henrissat B."/>
            <person name="Grigoriev I.V."/>
            <person name="Hibbett D.S."/>
            <person name="Martin F."/>
            <person name="Nordberg H.P."/>
            <person name="Cantor M.N."/>
            <person name="Hua S.X."/>
        </authorList>
    </citation>
    <scope>NUCLEOTIDE SEQUENCE [LARGE SCALE GENOMIC DNA]</scope>
    <source>
        <strain evidence="1 2">Ve08.2h10</strain>
    </source>
</reference>
<sequence length="119" mass="13387">RSIPRAGSVSGLDVGATRQLDQGPQVLFEEEDVCNERSTAHLLPYYEHLLVSQRHLLWRRWKLRLAPDFATARRQVSSTAATYGSNRQQEVQAVGTCSNRRRTDTNKSALAFRAFTAIG</sequence>
<reference evidence="2" key="2">
    <citation type="submission" date="2015-01" db="EMBL/GenBank/DDBJ databases">
        <title>Evolutionary Origins and Diversification of the Mycorrhizal Mutualists.</title>
        <authorList>
            <consortium name="DOE Joint Genome Institute"/>
            <consortium name="Mycorrhizal Genomics Consortium"/>
            <person name="Kohler A."/>
            <person name="Kuo A."/>
            <person name="Nagy L.G."/>
            <person name="Floudas D."/>
            <person name="Copeland A."/>
            <person name="Barry K.W."/>
            <person name="Cichocki N."/>
            <person name="Veneault-Fourrey C."/>
            <person name="LaButti K."/>
            <person name="Lindquist E.A."/>
            <person name="Lipzen A."/>
            <person name="Lundell T."/>
            <person name="Morin E."/>
            <person name="Murat C."/>
            <person name="Riley R."/>
            <person name="Ohm R."/>
            <person name="Sun H."/>
            <person name="Tunlid A."/>
            <person name="Henrissat B."/>
            <person name="Grigoriev I.V."/>
            <person name="Hibbett D.S."/>
            <person name="Martin F."/>
        </authorList>
    </citation>
    <scope>NUCLEOTIDE SEQUENCE [LARGE SCALE GENOMIC DNA]</scope>
    <source>
        <strain evidence="2">Ve08.2h10</strain>
    </source>
</reference>
<proteinExistence type="predicted"/>
<dbReference type="HOGENOM" id="CLU_2067029_0_0_1"/>
<keyword evidence="2" id="KW-1185">Reference proteome</keyword>
<gene>
    <name evidence="1" type="ORF">PAXRUDRAFT_834349</name>
</gene>
<dbReference type="EMBL" id="KN826420">
    <property type="protein sequence ID" value="KIK78959.1"/>
    <property type="molecule type" value="Genomic_DNA"/>
</dbReference>
<feature type="non-terminal residue" evidence="1">
    <location>
        <position position="119"/>
    </location>
</feature>
<feature type="non-terminal residue" evidence="1">
    <location>
        <position position="1"/>
    </location>
</feature>
<dbReference type="AlphaFoldDB" id="A0A0D0DDX5"/>
<accession>A0A0D0DDX5</accession>
<dbReference type="InParanoid" id="A0A0D0DDX5"/>
<evidence type="ECO:0000313" key="1">
    <source>
        <dbReference type="EMBL" id="KIK78959.1"/>
    </source>
</evidence>
<organism evidence="1 2">
    <name type="scientific">Paxillus rubicundulus Ve08.2h10</name>
    <dbReference type="NCBI Taxonomy" id="930991"/>
    <lineage>
        <taxon>Eukaryota</taxon>
        <taxon>Fungi</taxon>
        <taxon>Dikarya</taxon>
        <taxon>Basidiomycota</taxon>
        <taxon>Agaricomycotina</taxon>
        <taxon>Agaricomycetes</taxon>
        <taxon>Agaricomycetidae</taxon>
        <taxon>Boletales</taxon>
        <taxon>Paxilineae</taxon>
        <taxon>Paxillaceae</taxon>
        <taxon>Paxillus</taxon>
    </lineage>
</organism>
<name>A0A0D0DDX5_9AGAM</name>
<protein>
    <submittedName>
        <fullName evidence="1">Uncharacterized protein</fullName>
    </submittedName>
</protein>